<dbReference type="FunFam" id="3.30.70.260:FF:000001">
    <property type="entry name" value="Acetolactate synthase, small subunit"/>
    <property type="match status" value="1"/>
</dbReference>
<dbReference type="EMBL" id="AP012029">
    <property type="protein sequence ID" value="BAJ62361.1"/>
    <property type="molecule type" value="Genomic_DNA"/>
</dbReference>
<dbReference type="InterPro" id="IPR019455">
    <property type="entry name" value="Acetolactate_synth_ssu_C"/>
</dbReference>
<keyword evidence="5 8" id="KW-0028">Amino-acid biosynthesis</keyword>
<comment type="pathway">
    <text evidence="1 8">Amino-acid biosynthesis; L-isoleucine biosynthesis; L-isoleucine from 2-oxobutanoate: step 1/4.</text>
</comment>
<dbReference type="CDD" id="cd04878">
    <property type="entry name" value="ACT_AHAS"/>
    <property type="match status" value="1"/>
</dbReference>
<dbReference type="UniPathway" id="UPA00047">
    <property type="reaction ID" value="UER00055"/>
</dbReference>
<dbReference type="Pfam" id="PF10369">
    <property type="entry name" value="ALS_ss_C"/>
    <property type="match status" value="1"/>
</dbReference>
<evidence type="ECO:0000313" key="10">
    <source>
        <dbReference type="EMBL" id="BAJ62361.1"/>
    </source>
</evidence>
<dbReference type="GO" id="GO:0009099">
    <property type="term" value="P:L-valine biosynthetic process"/>
    <property type="evidence" value="ECO:0007669"/>
    <property type="project" value="UniProtKB-UniRule"/>
</dbReference>
<dbReference type="FunCoup" id="E8N026">
    <property type="interactions" value="297"/>
</dbReference>
<evidence type="ECO:0000313" key="11">
    <source>
        <dbReference type="Proteomes" id="UP000008922"/>
    </source>
</evidence>
<dbReference type="STRING" id="926569.ANT_03270"/>
<dbReference type="eggNOG" id="COG0440">
    <property type="taxonomic scope" value="Bacteria"/>
</dbReference>
<dbReference type="SUPFAM" id="SSF55021">
    <property type="entry name" value="ACT-like"/>
    <property type="match status" value="2"/>
</dbReference>
<dbReference type="GO" id="GO:0005829">
    <property type="term" value="C:cytosol"/>
    <property type="evidence" value="ECO:0007669"/>
    <property type="project" value="TreeGrafter"/>
</dbReference>
<evidence type="ECO:0000256" key="2">
    <source>
        <dbReference type="ARBA" id="ARBA00005025"/>
    </source>
</evidence>
<dbReference type="Gene3D" id="3.30.70.260">
    <property type="match status" value="1"/>
</dbReference>
<dbReference type="GO" id="GO:0009097">
    <property type="term" value="P:isoleucine biosynthetic process"/>
    <property type="evidence" value="ECO:0007669"/>
    <property type="project" value="UniProtKB-UniRule"/>
</dbReference>
<protein>
    <recommendedName>
        <fullName evidence="8">Acetolactate synthase small subunit</fullName>
        <shortName evidence="8">AHAS</shortName>
        <shortName evidence="8">ALS</shortName>
        <ecNumber evidence="8">2.2.1.6</ecNumber>
    </recommendedName>
    <alternativeName>
        <fullName evidence="8">Acetohydroxy-acid synthase small subunit</fullName>
    </alternativeName>
</protein>
<gene>
    <name evidence="10" type="primary">ilvN</name>
    <name evidence="10" type="ordered locus">ANT_03270</name>
</gene>
<evidence type="ECO:0000256" key="3">
    <source>
        <dbReference type="ARBA" id="ARBA00006341"/>
    </source>
</evidence>
<dbReference type="NCBIfam" id="NF008864">
    <property type="entry name" value="PRK11895.1"/>
    <property type="match status" value="1"/>
</dbReference>
<dbReference type="KEGG" id="atm:ANT_03270"/>
<sequence>MRHTLVALVEDKPGVLNRVASLFRRRAFNIESLTVGHTEQPGLSRMTIVVDGDDIAIERLIAYLYKLVNVVHVEDLTHVPAVTRDLAMIKVAAPPETRTQVMQVVDVYRARIVDVTSQSLIIEVTGDEEKIESFVEVLRPLGILEMVRTGLLAMSRGGAPLYPPPNGNGNGHHAAASAD</sequence>
<dbReference type="InParanoid" id="E8N026"/>
<keyword evidence="11" id="KW-1185">Reference proteome</keyword>
<dbReference type="InterPro" id="IPR039557">
    <property type="entry name" value="AHAS_ACT"/>
</dbReference>
<evidence type="ECO:0000256" key="6">
    <source>
        <dbReference type="ARBA" id="ARBA00023304"/>
    </source>
</evidence>
<dbReference type="EC" id="2.2.1.6" evidence="8"/>
<dbReference type="FunFam" id="3.30.70.1150:FF:000001">
    <property type="entry name" value="Acetolactate synthase small subunit"/>
    <property type="match status" value="1"/>
</dbReference>
<evidence type="ECO:0000256" key="7">
    <source>
        <dbReference type="ARBA" id="ARBA00048670"/>
    </source>
</evidence>
<feature type="domain" description="ACT" evidence="9">
    <location>
        <begin position="4"/>
        <end position="78"/>
    </location>
</feature>
<name>E8N026_ANATU</name>
<dbReference type="Gene3D" id="3.30.70.1150">
    <property type="entry name" value="ACT-like. Chain A, domain 2"/>
    <property type="match status" value="1"/>
</dbReference>
<dbReference type="InterPro" id="IPR002912">
    <property type="entry name" value="ACT_dom"/>
</dbReference>
<dbReference type="InterPro" id="IPR004789">
    <property type="entry name" value="Acetalactate_synth_ssu"/>
</dbReference>
<evidence type="ECO:0000256" key="5">
    <source>
        <dbReference type="ARBA" id="ARBA00022605"/>
    </source>
</evidence>
<proteinExistence type="inferred from homology"/>
<accession>E8N026</accession>
<dbReference type="InterPro" id="IPR027271">
    <property type="entry name" value="Acetolactate_synth/TF_NikR_C"/>
</dbReference>
<dbReference type="NCBIfam" id="TIGR00119">
    <property type="entry name" value="acolac_sm"/>
    <property type="match status" value="1"/>
</dbReference>
<dbReference type="HOGENOM" id="CLU_055003_1_3_0"/>
<dbReference type="OrthoDB" id="9787365at2"/>
<evidence type="ECO:0000259" key="9">
    <source>
        <dbReference type="PROSITE" id="PS51671"/>
    </source>
</evidence>
<evidence type="ECO:0000256" key="8">
    <source>
        <dbReference type="RuleBase" id="RU368092"/>
    </source>
</evidence>
<dbReference type="PANTHER" id="PTHR30239:SF0">
    <property type="entry name" value="ACETOLACTATE SYNTHASE SMALL SUBUNIT 1, CHLOROPLASTIC"/>
    <property type="match status" value="1"/>
</dbReference>
<comment type="function">
    <text evidence="8">Catalyzes the conversion of 2 pyruvate molecules into acetolactate in the first common step of the biosynthetic pathway of the branched-amino acids such as leucine, isoleucine, and valine.</text>
</comment>
<comment type="catalytic activity">
    <reaction evidence="7 8">
        <text>2 pyruvate + H(+) = (2S)-2-acetolactate + CO2</text>
        <dbReference type="Rhea" id="RHEA:25249"/>
        <dbReference type="ChEBI" id="CHEBI:15361"/>
        <dbReference type="ChEBI" id="CHEBI:15378"/>
        <dbReference type="ChEBI" id="CHEBI:16526"/>
        <dbReference type="ChEBI" id="CHEBI:58476"/>
        <dbReference type="EC" id="2.2.1.6"/>
    </reaction>
</comment>
<comment type="similarity">
    <text evidence="3 8">Belongs to the acetolactate synthase small subunit family.</text>
</comment>
<dbReference type="PANTHER" id="PTHR30239">
    <property type="entry name" value="ACETOLACTATE SYNTHASE SMALL SUBUNIT"/>
    <property type="match status" value="1"/>
</dbReference>
<dbReference type="GO" id="GO:0003984">
    <property type="term" value="F:acetolactate synthase activity"/>
    <property type="evidence" value="ECO:0007669"/>
    <property type="project" value="UniProtKB-UniRule"/>
</dbReference>
<dbReference type="InterPro" id="IPR054480">
    <property type="entry name" value="AHAS_small-like_ACT"/>
</dbReference>
<keyword evidence="6 8" id="KW-0100">Branched-chain amino acid biosynthesis</keyword>
<dbReference type="Proteomes" id="UP000008922">
    <property type="component" value="Chromosome"/>
</dbReference>
<dbReference type="PROSITE" id="PS51671">
    <property type="entry name" value="ACT"/>
    <property type="match status" value="1"/>
</dbReference>
<comment type="pathway">
    <text evidence="2 8">Amino-acid biosynthesis; L-valine biosynthesis; L-valine from pyruvate: step 1/4.</text>
</comment>
<dbReference type="AlphaFoldDB" id="E8N026"/>
<keyword evidence="8 10" id="KW-0808">Transferase</keyword>
<dbReference type="InterPro" id="IPR045865">
    <property type="entry name" value="ACT-like_dom_sf"/>
</dbReference>
<comment type="subunit">
    <text evidence="4 8">Dimer of large and small chains.</text>
</comment>
<reference evidence="10 11" key="1">
    <citation type="submission" date="2010-12" db="EMBL/GenBank/DDBJ databases">
        <title>Whole genome sequence of Anaerolinea thermophila UNI-1.</title>
        <authorList>
            <person name="Narita-Yamada S."/>
            <person name="Kishi E."/>
            <person name="Watanabe Y."/>
            <person name="Takasaki K."/>
            <person name="Ankai A."/>
            <person name="Oguchi A."/>
            <person name="Fukui S."/>
            <person name="Takahashi M."/>
            <person name="Yashiro I."/>
            <person name="Hosoyama A."/>
            <person name="Sekiguchi Y."/>
            <person name="Hanada S."/>
            <person name="Fujita N."/>
        </authorList>
    </citation>
    <scope>NUCLEOTIDE SEQUENCE [LARGE SCALE GENOMIC DNA]</scope>
    <source>
        <strain evidence="11">DSM 14523 / JCM 11388 / NBRC 100420 / UNI-1</strain>
    </source>
</reference>
<evidence type="ECO:0000256" key="1">
    <source>
        <dbReference type="ARBA" id="ARBA00004974"/>
    </source>
</evidence>
<dbReference type="UniPathway" id="UPA00049">
    <property type="reaction ID" value="UER00059"/>
</dbReference>
<dbReference type="GO" id="GO:1990610">
    <property type="term" value="F:acetolactate synthase regulator activity"/>
    <property type="evidence" value="ECO:0007669"/>
    <property type="project" value="UniProtKB-UniRule"/>
</dbReference>
<dbReference type="RefSeq" id="WP_013558758.1">
    <property type="nucleotide sequence ID" value="NC_014960.1"/>
</dbReference>
<evidence type="ECO:0000256" key="4">
    <source>
        <dbReference type="ARBA" id="ARBA00011744"/>
    </source>
</evidence>
<organism evidence="10 11">
    <name type="scientific">Anaerolinea thermophila (strain DSM 14523 / JCM 11388 / NBRC 100420 / UNI-1)</name>
    <dbReference type="NCBI Taxonomy" id="926569"/>
    <lineage>
        <taxon>Bacteria</taxon>
        <taxon>Bacillati</taxon>
        <taxon>Chloroflexota</taxon>
        <taxon>Anaerolineae</taxon>
        <taxon>Anaerolineales</taxon>
        <taxon>Anaerolineaceae</taxon>
        <taxon>Anaerolinea</taxon>
    </lineage>
</organism>
<dbReference type="Pfam" id="PF22629">
    <property type="entry name" value="ACT_AHAS_ss"/>
    <property type="match status" value="1"/>
</dbReference>